<evidence type="ECO:0000313" key="3">
    <source>
        <dbReference type="Proteomes" id="UP000027361"/>
    </source>
</evidence>
<dbReference type="InParanoid" id="A0A066VYH4"/>
<keyword evidence="3" id="KW-1185">Reference proteome</keyword>
<dbReference type="RefSeq" id="XP_013243648.1">
    <property type="nucleotide sequence ID" value="XM_013388194.1"/>
</dbReference>
<dbReference type="Proteomes" id="UP000027361">
    <property type="component" value="Unassembled WGS sequence"/>
</dbReference>
<organism evidence="2 3">
    <name type="scientific">Tilletiaria anomala (strain ATCC 24038 / CBS 436.72 / UBC 951)</name>
    <dbReference type="NCBI Taxonomy" id="1037660"/>
    <lineage>
        <taxon>Eukaryota</taxon>
        <taxon>Fungi</taxon>
        <taxon>Dikarya</taxon>
        <taxon>Basidiomycota</taxon>
        <taxon>Ustilaginomycotina</taxon>
        <taxon>Exobasidiomycetes</taxon>
        <taxon>Georgefischeriales</taxon>
        <taxon>Tilletiariaceae</taxon>
        <taxon>Tilletiaria</taxon>
    </lineage>
</organism>
<feature type="region of interest" description="Disordered" evidence="1">
    <location>
        <begin position="86"/>
        <end position="112"/>
    </location>
</feature>
<feature type="compositionally biased region" description="Basic and acidic residues" evidence="1">
    <location>
        <begin position="241"/>
        <end position="251"/>
    </location>
</feature>
<feature type="compositionally biased region" description="Polar residues" evidence="1">
    <location>
        <begin position="223"/>
        <end position="240"/>
    </location>
</feature>
<feature type="region of interest" description="Disordered" evidence="1">
    <location>
        <begin position="147"/>
        <end position="167"/>
    </location>
</feature>
<accession>A0A066VYH4</accession>
<dbReference type="GeneID" id="25261234"/>
<reference evidence="2 3" key="1">
    <citation type="submission" date="2014-05" db="EMBL/GenBank/DDBJ databases">
        <title>Draft genome sequence of a rare smut relative, Tilletiaria anomala UBC 951.</title>
        <authorList>
            <consortium name="DOE Joint Genome Institute"/>
            <person name="Toome M."/>
            <person name="Kuo A."/>
            <person name="Henrissat B."/>
            <person name="Lipzen A."/>
            <person name="Tritt A."/>
            <person name="Yoshinaga Y."/>
            <person name="Zane M."/>
            <person name="Barry K."/>
            <person name="Grigoriev I.V."/>
            <person name="Spatafora J.W."/>
            <person name="Aimea M.C."/>
        </authorList>
    </citation>
    <scope>NUCLEOTIDE SEQUENCE [LARGE SCALE GENOMIC DNA]</scope>
    <source>
        <strain evidence="2 3">UBC 951</strain>
    </source>
</reference>
<evidence type="ECO:0000256" key="1">
    <source>
        <dbReference type="SAM" id="MobiDB-lite"/>
    </source>
</evidence>
<comment type="caution">
    <text evidence="2">The sequence shown here is derived from an EMBL/GenBank/DDBJ whole genome shotgun (WGS) entry which is preliminary data.</text>
</comment>
<protein>
    <submittedName>
        <fullName evidence="2">Uncharacterized protein</fullName>
    </submittedName>
</protein>
<feature type="region of interest" description="Disordered" evidence="1">
    <location>
        <begin position="1"/>
        <end position="30"/>
    </location>
</feature>
<feature type="compositionally biased region" description="Low complexity" evidence="1">
    <location>
        <begin position="554"/>
        <end position="563"/>
    </location>
</feature>
<feature type="region of interest" description="Disordered" evidence="1">
    <location>
        <begin position="552"/>
        <end position="572"/>
    </location>
</feature>
<sequence>MSENVGRCSPLRVKPANLSTGGMPSPIDDSDVHLKPLSARQMEKQRAVEDESARKCQYVCSRDRNSLPVSPLQAQMAADSVHEKRAVRSSGKHAKTAVSVEAHEHISETESEGEPSSVCLLANFAWRHWRSSDGVDSASLSRLRATRARATAPCRGQASAPESSRRSYDADIFRASVSKSGLRLERMSADTASSTWGQQFSSLSDRPNFAELVIPLAASVTSAQGTEKSTCSQDEGQYSDHTTDESPKRPVFDLSKFSFPEAKRRHTPSSGVPIRNHSMALSLHMENSAAAVNTPSTKGASIFKASSKVAATSPLKRSHQVRANEPIHPLALDLSSIPSSSIKSLPKCPICLRSFPQSHKGPVRRKHIGSCAAEHACGSVDVVQGLVEQEHDRLRKVEAKRQLEKEAKLTVYQRLMQPRSRPSRATRMEKSTNGIFTTLKEAKVGHAQAQLAMAKLFASPLLNDLCEISRVNEEMNAEDLGSMPHDARVAKEGPSDCGPDNRKSFLPPSSKAVYSMYDFDYDEGAYYGGLQVGAPLIPADDTQRSHALIDTTDPSASAPASAPQNCTQPFGASKLATRQLSARRRLGLGLGQLANASNQSAAEAPMANAPALATTKLAIRAQTLPQCSTRAITHAASVSALPRAPSAIAKYHTTDDLQLYTVSGPSLGAEMDVASSRCSGHVSIAPLPTFNEDIRAISLTSMEEDDVSPDFDFSFGGECSRRVLVPCSQ</sequence>
<dbReference type="AlphaFoldDB" id="A0A066VYH4"/>
<feature type="region of interest" description="Disordered" evidence="1">
    <location>
        <begin position="223"/>
        <end position="251"/>
    </location>
</feature>
<proteinExistence type="predicted"/>
<dbReference type="HOGENOM" id="CLU_379994_0_0_1"/>
<name>A0A066VYH4_TILAU</name>
<evidence type="ECO:0000313" key="2">
    <source>
        <dbReference type="EMBL" id="KDN46782.1"/>
    </source>
</evidence>
<dbReference type="EMBL" id="JMSN01000033">
    <property type="protein sequence ID" value="KDN46782.1"/>
    <property type="molecule type" value="Genomic_DNA"/>
</dbReference>
<gene>
    <name evidence="2" type="ORF">K437DRAFT_104065</name>
</gene>